<feature type="region of interest" description="Disordered" evidence="1">
    <location>
        <begin position="61"/>
        <end position="178"/>
    </location>
</feature>
<feature type="region of interest" description="Disordered" evidence="1">
    <location>
        <begin position="1"/>
        <end position="33"/>
    </location>
</feature>
<feature type="compositionally biased region" description="Basic and acidic residues" evidence="1">
    <location>
        <begin position="151"/>
        <end position="172"/>
    </location>
</feature>
<evidence type="ECO:0000313" key="2">
    <source>
        <dbReference type="Proteomes" id="UP000095283"/>
    </source>
</evidence>
<keyword evidence="2" id="KW-1185">Reference proteome</keyword>
<organism evidence="2 3">
    <name type="scientific">Heterorhabditis bacteriophora</name>
    <name type="common">Entomopathogenic nematode worm</name>
    <dbReference type="NCBI Taxonomy" id="37862"/>
    <lineage>
        <taxon>Eukaryota</taxon>
        <taxon>Metazoa</taxon>
        <taxon>Ecdysozoa</taxon>
        <taxon>Nematoda</taxon>
        <taxon>Chromadorea</taxon>
        <taxon>Rhabditida</taxon>
        <taxon>Rhabditina</taxon>
        <taxon>Rhabditomorpha</taxon>
        <taxon>Strongyloidea</taxon>
        <taxon>Heterorhabditidae</taxon>
        <taxon>Heterorhabditis</taxon>
    </lineage>
</organism>
<protein>
    <submittedName>
        <fullName evidence="3">Similar to</fullName>
    </submittedName>
</protein>
<evidence type="ECO:0000313" key="3">
    <source>
        <dbReference type="WBParaSite" id="Hba_00708"/>
    </source>
</evidence>
<accession>A0A1I7W7U2</accession>
<dbReference type="Proteomes" id="UP000095283">
    <property type="component" value="Unplaced"/>
</dbReference>
<sequence>MGETSNASPDAPASPDPEPVTIEAPASPDDLPQIPITEIQPQQIPWFPTDEGTEAHIQPVPLTQVDMSSGDTIRNVAKPSKKPLDHDRIADGKGMQAMETSWLQAVEKKSDSGLNRMNQSQDDEEEGEIHSDDDSGEDNSTMNNPNQPMPRDNELKTSEHFRPPKDRVDLRPPRSVRL</sequence>
<evidence type="ECO:0000256" key="1">
    <source>
        <dbReference type="SAM" id="MobiDB-lite"/>
    </source>
</evidence>
<proteinExistence type="predicted"/>
<feature type="compositionally biased region" description="Basic and acidic residues" evidence="1">
    <location>
        <begin position="82"/>
        <end position="91"/>
    </location>
</feature>
<name>A0A1I7W7U2_HETBA</name>
<dbReference type="WBParaSite" id="Hba_00708">
    <property type="protein sequence ID" value="Hba_00708"/>
    <property type="gene ID" value="Hba_00708"/>
</dbReference>
<reference evidence="3" key="1">
    <citation type="submission" date="2016-11" db="UniProtKB">
        <authorList>
            <consortium name="WormBaseParasite"/>
        </authorList>
    </citation>
    <scope>IDENTIFICATION</scope>
</reference>
<dbReference type="AlphaFoldDB" id="A0A1I7W7U2"/>